<feature type="transmembrane region" description="Helical" evidence="1">
    <location>
        <begin position="188"/>
        <end position="207"/>
    </location>
</feature>
<feature type="transmembrane region" description="Helical" evidence="1">
    <location>
        <begin position="266"/>
        <end position="286"/>
    </location>
</feature>
<dbReference type="InterPro" id="IPR036259">
    <property type="entry name" value="MFS_trans_sf"/>
</dbReference>
<feature type="transmembrane region" description="Helical" evidence="1">
    <location>
        <begin position="298"/>
        <end position="318"/>
    </location>
</feature>
<sequence>MNKIILILLKICFVVSLINNLSYIILKKKFIEFSFLDISIIFSIFYYLGSISLFFFNKKSEKISFLKLNFFLTLLLFLFFFLLVCDNIFISFILKYLTGLVCSYIYYLIDLFIEKKMKKNFTSMIMSEIYFAAFVTQFYDDFLSKMDNNYYILLIIIIYLLKNTFIIMEEDEIENDFSIKYFIGKNNIFYTGFLFILIFLMTSYYFIQKTYFFNFSIVGKNYLSSLGYSIFSFINFFIKDYRKEITIIISIISFVFFIYLDHSLSSILNAINFNIGMLCCSTFFSYTNYIIKKDKNNLLTSFLNSFFFLLSYILQSIMEIKAFFYFI</sequence>
<keyword evidence="1" id="KW-0812">Transmembrane</keyword>
<dbReference type="SUPFAM" id="SSF103473">
    <property type="entry name" value="MFS general substrate transporter"/>
    <property type="match status" value="1"/>
</dbReference>
<keyword evidence="1" id="KW-1133">Transmembrane helix</keyword>
<feature type="transmembrane region" description="Helical" evidence="1">
    <location>
        <begin position="88"/>
        <end position="109"/>
    </location>
</feature>
<dbReference type="EMBL" id="AP023214">
    <property type="protein sequence ID" value="BCG49248.1"/>
    <property type="molecule type" value="Genomic_DNA"/>
</dbReference>
<evidence type="ECO:0000313" key="2">
    <source>
        <dbReference type="EMBL" id="BCG49248.1"/>
    </source>
</evidence>
<evidence type="ECO:0000313" key="3">
    <source>
        <dbReference type="Proteomes" id="UP000595596"/>
    </source>
</evidence>
<gene>
    <name evidence="2" type="ORF">CRDco_0300</name>
</gene>
<dbReference type="Proteomes" id="UP000595596">
    <property type="component" value="Chromosome"/>
</dbReference>
<accession>A0A7R7ABG8</accession>
<evidence type="ECO:0000256" key="1">
    <source>
        <dbReference type="SAM" id="Phobius"/>
    </source>
</evidence>
<protein>
    <submittedName>
        <fullName evidence="2">Uncharacterized protein</fullName>
    </submittedName>
</protein>
<feature type="transmembrane region" description="Helical" evidence="1">
    <location>
        <begin position="38"/>
        <end position="56"/>
    </location>
</feature>
<feature type="transmembrane region" description="Helical" evidence="1">
    <location>
        <begin position="245"/>
        <end position="260"/>
    </location>
</feature>
<keyword evidence="3" id="KW-1185">Reference proteome</keyword>
<dbReference type="AlphaFoldDB" id="A0A7R7ABG8"/>
<name>A0A7R7ABG8_CARRU</name>
<feature type="transmembrane region" description="Helical" evidence="1">
    <location>
        <begin position="151"/>
        <end position="168"/>
    </location>
</feature>
<reference evidence="2 3" key="1">
    <citation type="journal article" date="2020" name="Genome Biol. Evol.">
        <title>Comparative Genomics Underlines Multiple Roles of Profftella, an Obligate Symbiont of Psyllids: Providing Toxins, Vitamins, and Carotenoids.</title>
        <authorList>
            <person name="Nakabachi A."/>
            <person name="Piel J."/>
            <person name="Malenovsky I."/>
            <person name="Hirose Y."/>
        </authorList>
    </citation>
    <scope>NUCLEOTIDE SEQUENCE [LARGE SCALE GENOMIC DNA]</scope>
    <source>
        <strain evidence="2 3">Dco</strain>
    </source>
</reference>
<keyword evidence="1" id="KW-0472">Membrane</keyword>
<proteinExistence type="predicted"/>
<feature type="transmembrane region" description="Helical" evidence="1">
    <location>
        <begin position="63"/>
        <end position="82"/>
    </location>
</feature>
<feature type="transmembrane region" description="Helical" evidence="1">
    <location>
        <begin position="7"/>
        <end position="26"/>
    </location>
</feature>
<dbReference type="RefSeq" id="WP_201329537.1">
    <property type="nucleotide sequence ID" value="NZ_AP023214.1"/>
</dbReference>
<dbReference type="KEGG" id="crr:CRDco_0300"/>
<organism evidence="2 3">
    <name type="scientific">Candidatus Carsonella ruddii</name>
    <name type="common">Diaphorina cf. continua</name>
    <dbReference type="NCBI Taxonomy" id="2661587"/>
    <lineage>
        <taxon>Bacteria</taxon>
        <taxon>Pseudomonadati</taxon>
        <taxon>Pseudomonadota</taxon>
        <taxon>Gammaproteobacteria</taxon>
        <taxon>Oceanospirillales</taxon>
        <taxon>Halomonadaceae</taxon>
        <taxon>Zymobacter group</taxon>
        <taxon>Candidatus Carsonella</taxon>
    </lineage>
</organism>
<feature type="transmembrane region" description="Helical" evidence="1">
    <location>
        <begin position="219"/>
        <end position="238"/>
    </location>
</feature>